<keyword evidence="2" id="KW-0812">Transmembrane</keyword>
<dbReference type="InParanoid" id="W4JRJ7"/>
<feature type="transmembrane region" description="Helical" evidence="2">
    <location>
        <begin position="255"/>
        <end position="272"/>
    </location>
</feature>
<evidence type="ECO:0000256" key="1">
    <source>
        <dbReference type="SAM" id="MobiDB-lite"/>
    </source>
</evidence>
<dbReference type="GeneID" id="20666645"/>
<evidence type="ECO:0000256" key="2">
    <source>
        <dbReference type="SAM" id="Phobius"/>
    </source>
</evidence>
<feature type="region of interest" description="Disordered" evidence="1">
    <location>
        <begin position="295"/>
        <end position="320"/>
    </location>
</feature>
<accession>W4JRJ7</accession>
<reference evidence="4 5" key="1">
    <citation type="journal article" date="2012" name="New Phytol.">
        <title>Insight into trade-off between wood decay and parasitism from the genome of a fungal forest pathogen.</title>
        <authorList>
            <person name="Olson A."/>
            <person name="Aerts A."/>
            <person name="Asiegbu F."/>
            <person name="Belbahri L."/>
            <person name="Bouzid O."/>
            <person name="Broberg A."/>
            <person name="Canback B."/>
            <person name="Coutinho P.M."/>
            <person name="Cullen D."/>
            <person name="Dalman K."/>
            <person name="Deflorio G."/>
            <person name="van Diepen L.T."/>
            <person name="Dunand C."/>
            <person name="Duplessis S."/>
            <person name="Durling M."/>
            <person name="Gonthier P."/>
            <person name="Grimwood J."/>
            <person name="Fossdal C.G."/>
            <person name="Hansson D."/>
            <person name="Henrissat B."/>
            <person name="Hietala A."/>
            <person name="Himmelstrand K."/>
            <person name="Hoffmeister D."/>
            <person name="Hogberg N."/>
            <person name="James T.Y."/>
            <person name="Karlsson M."/>
            <person name="Kohler A."/>
            <person name="Kues U."/>
            <person name="Lee Y.H."/>
            <person name="Lin Y.C."/>
            <person name="Lind M."/>
            <person name="Lindquist E."/>
            <person name="Lombard V."/>
            <person name="Lucas S."/>
            <person name="Lunden K."/>
            <person name="Morin E."/>
            <person name="Murat C."/>
            <person name="Park J."/>
            <person name="Raffaello T."/>
            <person name="Rouze P."/>
            <person name="Salamov A."/>
            <person name="Schmutz J."/>
            <person name="Solheim H."/>
            <person name="Stahlberg J."/>
            <person name="Velez H."/>
            <person name="de Vries R.P."/>
            <person name="Wiebenga A."/>
            <person name="Woodward S."/>
            <person name="Yakovlev I."/>
            <person name="Garbelotto M."/>
            <person name="Martin F."/>
            <person name="Grigoriev I.V."/>
            <person name="Stenlid J."/>
        </authorList>
    </citation>
    <scope>NUCLEOTIDE SEQUENCE [LARGE SCALE GENOMIC DNA]</scope>
    <source>
        <strain evidence="4 5">TC 32-1</strain>
    </source>
</reference>
<dbReference type="Pfam" id="PF20151">
    <property type="entry name" value="DUF6533"/>
    <property type="match status" value="1"/>
</dbReference>
<feature type="transmembrane region" description="Helical" evidence="2">
    <location>
        <begin position="133"/>
        <end position="154"/>
    </location>
</feature>
<gene>
    <name evidence="4" type="ORF">HETIRDRAFT_119348</name>
</gene>
<protein>
    <recommendedName>
        <fullName evidence="3">DUF6533 domain-containing protein</fullName>
    </recommendedName>
</protein>
<feature type="transmembrane region" description="Helical" evidence="2">
    <location>
        <begin position="64"/>
        <end position="88"/>
    </location>
</feature>
<keyword evidence="2" id="KW-1133">Transmembrane helix</keyword>
<evidence type="ECO:0000313" key="4">
    <source>
        <dbReference type="EMBL" id="ETW76163.1"/>
    </source>
</evidence>
<dbReference type="InterPro" id="IPR045340">
    <property type="entry name" value="DUF6533"/>
</dbReference>
<keyword evidence="2" id="KW-0472">Membrane</keyword>
<proteinExistence type="predicted"/>
<feature type="transmembrane region" description="Helical" evidence="2">
    <location>
        <begin position="185"/>
        <end position="209"/>
    </location>
</feature>
<feature type="transmembrane region" description="Helical" evidence="2">
    <location>
        <begin position="230"/>
        <end position="249"/>
    </location>
</feature>
<evidence type="ECO:0000313" key="5">
    <source>
        <dbReference type="Proteomes" id="UP000030671"/>
    </source>
</evidence>
<dbReference type="KEGG" id="hir:HETIRDRAFT_119348"/>
<organism evidence="4 5">
    <name type="scientific">Heterobasidion irregulare (strain TC 32-1)</name>
    <dbReference type="NCBI Taxonomy" id="747525"/>
    <lineage>
        <taxon>Eukaryota</taxon>
        <taxon>Fungi</taxon>
        <taxon>Dikarya</taxon>
        <taxon>Basidiomycota</taxon>
        <taxon>Agaricomycotina</taxon>
        <taxon>Agaricomycetes</taxon>
        <taxon>Russulales</taxon>
        <taxon>Bondarzewiaceae</taxon>
        <taxon>Heterobasidion</taxon>
        <taxon>Heterobasidion annosum species complex</taxon>
    </lineage>
</organism>
<feature type="domain" description="DUF6533" evidence="3">
    <location>
        <begin position="32"/>
        <end position="78"/>
    </location>
</feature>
<dbReference type="STRING" id="747525.W4JRJ7"/>
<feature type="transmembrane region" description="Helical" evidence="2">
    <location>
        <begin position="100"/>
        <end position="121"/>
    </location>
</feature>
<evidence type="ECO:0000259" key="3">
    <source>
        <dbReference type="Pfam" id="PF20151"/>
    </source>
</evidence>
<dbReference type="HOGENOM" id="CLU_035509_2_2_1"/>
<dbReference type="AlphaFoldDB" id="W4JRJ7"/>
<name>W4JRJ7_HETIT</name>
<sequence length="320" mass="35760">MSSTDGITVPPSNFVATPDVQEALYDIRLAKYLFLVAFIVAVYDHACTLPEEIETVWKKKRKTFFLYLFIFVRYYTPIALSVGAFVFFSTWVTHERCLHWMYFMPIGVTLSLMLLPGILMAIRVYALWNKNMLILSVLLIYLITQIAIGVWMALLPGGKRKVLPVSAVSLSSNHPSALGLPSSSVYIFMDLGYGTMIFSLTISRTIYMSRKVNGYGGRNTSLARNLARDGALYFGGICVMNLTWVLMIVLGSSHIHALVAIFTVMLISRITLNLRMMVYGPANVDERTFDGIPLATLGPPNRRRPTRIHDIGSDAAEVPS</sequence>
<dbReference type="EMBL" id="KI925465">
    <property type="protein sequence ID" value="ETW76163.1"/>
    <property type="molecule type" value="Genomic_DNA"/>
</dbReference>
<dbReference type="RefSeq" id="XP_009552376.1">
    <property type="nucleotide sequence ID" value="XM_009554081.1"/>
</dbReference>
<dbReference type="Proteomes" id="UP000030671">
    <property type="component" value="Unassembled WGS sequence"/>
</dbReference>
<dbReference type="OrthoDB" id="2686513at2759"/>
<keyword evidence="5" id="KW-1185">Reference proteome</keyword>